<dbReference type="RefSeq" id="WP_248358895.1">
    <property type="nucleotide sequence ID" value="NZ_AP025591.1"/>
</dbReference>
<reference evidence="3" key="1">
    <citation type="journal article" date="2022" name="Int. J. Syst. Evol. Microbiol.">
        <title>Anaeromyxobacter oryzae sp. nov., Anaeromyxobacter diazotrophicus sp. nov. and Anaeromyxobacter paludicola sp. nov., isolated from paddy soils.</title>
        <authorList>
            <person name="Itoh H."/>
            <person name="Xu Z."/>
            <person name="Mise K."/>
            <person name="Masuda Y."/>
            <person name="Ushijima N."/>
            <person name="Hayakawa C."/>
            <person name="Shiratori Y."/>
            <person name="Senoo K."/>
        </authorList>
    </citation>
    <scope>NUCLEOTIDE SEQUENCE [LARGE SCALE GENOMIC DNA]</scope>
    <source>
        <strain evidence="3">Red232</strain>
    </source>
</reference>
<feature type="chain" id="PRO_5045233707" evidence="1">
    <location>
        <begin position="26"/>
        <end position="135"/>
    </location>
</feature>
<feature type="signal peptide" evidence="1">
    <location>
        <begin position="1"/>
        <end position="25"/>
    </location>
</feature>
<evidence type="ECO:0000313" key="2">
    <source>
        <dbReference type="EMBL" id="BDG01915.1"/>
    </source>
</evidence>
<proteinExistence type="predicted"/>
<organism evidence="2 3">
    <name type="scientific">Anaeromyxobacter oryzae</name>
    <dbReference type="NCBI Taxonomy" id="2918170"/>
    <lineage>
        <taxon>Bacteria</taxon>
        <taxon>Pseudomonadati</taxon>
        <taxon>Myxococcota</taxon>
        <taxon>Myxococcia</taxon>
        <taxon>Myxococcales</taxon>
        <taxon>Cystobacterineae</taxon>
        <taxon>Anaeromyxobacteraceae</taxon>
        <taxon>Anaeromyxobacter</taxon>
    </lineage>
</organism>
<dbReference type="Proteomes" id="UP001162891">
    <property type="component" value="Chromosome"/>
</dbReference>
<dbReference type="EMBL" id="AP025591">
    <property type="protein sequence ID" value="BDG01915.1"/>
    <property type="molecule type" value="Genomic_DNA"/>
</dbReference>
<protein>
    <submittedName>
        <fullName evidence="2">Uncharacterized protein</fullName>
    </submittedName>
</protein>
<accession>A0ABM7WR14</accession>
<name>A0ABM7WR14_9BACT</name>
<gene>
    <name evidence="2" type="ORF">AMOR_09110</name>
</gene>
<evidence type="ECO:0000313" key="3">
    <source>
        <dbReference type="Proteomes" id="UP001162891"/>
    </source>
</evidence>
<keyword evidence="3" id="KW-1185">Reference proteome</keyword>
<keyword evidence="1" id="KW-0732">Signal</keyword>
<sequence length="135" mass="14111">MKRIIRAVVAVLVGVALCFASVARAEEVYVRQGSAAGTIARDAVGGTVLGSAVAGGIILYQTQINDRSNYDWQRTLGYGALIGLGVGLVWGVVDATTGPAYGMATPVHDGNSMSLDLRRVDQSNEALFPVALGRF</sequence>
<evidence type="ECO:0000256" key="1">
    <source>
        <dbReference type="SAM" id="SignalP"/>
    </source>
</evidence>